<dbReference type="InterPro" id="IPR029058">
    <property type="entry name" value="AB_hydrolase_fold"/>
</dbReference>
<evidence type="ECO:0000313" key="2">
    <source>
        <dbReference type="EMBL" id="GII56779.1"/>
    </source>
</evidence>
<dbReference type="Gene3D" id="3.40.50.1820">
    <property type="entry name" value="alpha/beta hydrolase"/>
    <property type="match status" value="1"/>
</dbReference>
<accession>A0A8J3XXL2</accession>
<dbReference type="SUPFAM" id="SSF53474">
    <property type="entry name" value="alpha/beta-Hydrolases"/>
    <property type="match status" value="1"/>
</dbReference>
<keyword evidence="3" id="KW-1185">Reference proteome</keyword>
<dbReference type="InterPro" id="IPR050228">
    <property type="entry name" value="Carboxylesterase_BioH"/>
</dbReference>
<dbReference type="GO" id="GO:0016787">
    <property type="term" value="F:hydrolase activity"/>
    <property type="evidence" value="ECO:0007669"/>
    <property type="project" value="UniProtKB-KW"/>
</dbReference>
<dbReference type="Pfam" id="PF12697">
    <property type="entry name" value="Abhydrolase_6"/>
    <property type="match status" value="1"/>
</dbReference>
<dbReference type="PANTHER" id="PTHR43194">
    <property type="entry name" value="HYDROLASE ALPHA/BETA FOLD FAMILY"/>
    <property type="match status" value="1"/>
</dbReference>
<evidence type="ECO:0000259" key="1">
    <source>
        <dbReference type="Pfam" id="PF12697"/>
    </source>
</evidence>
<protein>
    <submittedName>
        <fullName evidence="2">Alpha/beta hydrolase</fullName>
    </submittedName>
</protein>
<proteinExistence type="predicted"/>
<gene>
    <name evidence="2" type="ORF">Pth03_51680</name>
</gene>
<dbReference type="PANTHER" id="PTHR43194:SF5">
    <property type="entry name" value="PIMELOYL-[ACYL-CARRIER PROTEIN] METHYL ESTER ESTERASE"/>
    <property type="match status" value="1"/>
</dbReference>
<dbReference type="InterPro" id="IPR000073">
    <property type="entry name" value="AB_hydrolase_1"/>
</dbReference>
<comment type="caution">
    <text evidence="2">The sequence shown here is derived from an EMBL/GenBank/DDBJ whole genome shotgun (WGS) entry which is preliminary data.</text>
</comment>
<reference evidence="2" key="1">
    <citation type="submission" date="2021-01" db="EMBL/GenBank/DDBJ databases">
        <title>Whole genome shotgun sequence of Planotetraspora thailandica NBRC 104271.</title>
        <authorList>
            <person name="Komaki H."/>
            <person name="Tamura T."/>
        </authorList>
    </citation>
    <scope>NUCLEOTIDE SEQUENCE</scope>
    <source>
        <strain evidence="2">NBRC 104271</strain>
    </source>
</reference>
<organism evidence="2 3">
    <name type="scientific">Planotetraspora thailandica</name>
    <dbReference type="NCBI Taxonomy" id="487172"/>
    <lineage>
        <taxon>Bacteria</taxon>
        <taxon>Bacillati</taxon>
        <taxon>Actinomycetota</taxon>
        <taxon>Actinomycetes</taxon>
        <taxon>Streptosporangiales</taxon>
        <taxon>Streptosporangiaceae</taxon>
        <taxon>Planotetraspora</taxon>
    </lineage>
</organism>
<feature type="domain" description="AB hydrolase-1" evidence="1">
    <location>
        <begin position="27"/>
        <end position="267"/>
    </location>
</feature>
<dbReference type="RefSeq" id="WP_203946909.1">
    <property type="nucleotide sequence ID" value="NZ_BOOR01000038.1"/>
</dbReference>
<keyword evidence="2" id="KW-0378">Hydrolase</keyword>
<name>A0A8J3XXL2_9ACTN</name>
<dbReference type="EMBL" id="BOOR01000038">
    <property type="protein sequence ID" value="GII56779.1"/>
    <property type="molecule type" value="Genomic_DNA"/>
</dbReference>
<dbReference type="AlphaFoldDB" id="A0A8J3XXL2"/>
<evidence type="ECO:0000313" key="3">
    <source>
        <dbReference type="Proteomes" id="UP000605992"/>
    </source>
</evidence>
<dbReference type="Proteomes" id="UP000605992">
    <property type="component" value="Unassembled WGS sequence"/>
</dbReference>
<sequence>MGRRDQTVSADGTVITYEVDGNGEPALVVVPGGTRAARHYAAMAAGLSGRLTVYALNRRGRSGSGPQRGGHIIADDCADVAALMDLTGAHFLFGHSYGGLVALETALRHPGSVVKLALYEPAVAAHKPLPLEWMPDYERALARGRHGEAMIRMIKGLRMGGLLDRVPTPVLMPLVGLMMRSDQGREWRELAGTFPAEVRAIQRLDATVARYRDVEAETLLIMGDRSPDYLREAVDALAVTMPRARAETLTGVGHNAPDEDDPAKVADLLAAFF</sequence>